<evidence type="ECO:0000256" key="1">
    <source>
        <dbReference type="SAM" id="MobiDB-lite"/>
    </source>
</evidence>
<feature type="region of interest" description="Disordered" evidence="1">
    <location>
        <begin position="1"/>
        <end position="46"/>
    </location>
</feature>
<dbReference type="OrthoDB" id="2418900at2759"/>
<reference evidence="2 3" key="1">
    <citation type="journal article" date="2012" name="Proc. Natl. Acad. Sci. U.S.A.">
        <title>Comparative genomics of Ceriporiopsis subvermispora and Phanerochaete chrysosporium provide insight into selective ligninolysis.</title>
        <authorList>
            <person name="Fernandez-Fueyo E."/>
            <person name="Ruiz-Duenas F.J."/>
            <person name="Ferreira P."/>
            <person name="Floudas D."/>
            <person name="Hibbett D.S."/>
            <person name="Canessa P."/>
            <person name="Larrondo L.F."/>
            <person name="James T.Y."/>
            <person name="Seelenfreund D."/>
            <person name="Lobos S."/>
            <person name="Polanco R."/>
            <person name="Tello M."/>
            <person name="Honda Y."/>
            <person name="Watanabe T."/>
            <person name="Watanabe T."/>
            <person name="Ryu J.S."/>
            <person name="Kubicek C.P."/>
            <person name="Schmoll M."/>
            <person name="Gaskell J."/>
            <person name="Hammel K.E."/>
            <person name="St John F.J."/>
            <person name="Vanden Wymelenberg A."/>
            <person name="Sabat G."/>
            <person name="Splinter BonDurant S."/>
            <person name="Syed K."/>
            <person name="Yadav J.S."/>
            <person name="Doddapaneni H."/>
            <person name="Subramanian V."/>
            <person name="Lavin J.L."/>
            <person name="Oguiza J.A."/>
            <person name="Perez G."/>
            <person name="Pisabarro A.G."/>
            <person name="Ramirez L."/>
            <person name="Santoyo F."/>
            <person name="Master E."/>
            <person name="Coutinho P.M."/>
            <person name="Henrissat B."/>
            <person name="Lombard V."/>
            <person name="Magnuson J.K."/>
            <person name="Kuees U."/>
            <person name="Hori C."/>
            <person name="Igarashi K."/>
            <person name="Samejima M."/>
            <person name="Held B.W."/>
            <person name="Barry K.W."/>
            <person name="LaButti K.M."/>
            <person name="Lapidus A."/>
            <person name="Lindquist E.A."/>
            <person name="Lucas S.M."/>
            <person name="Riley R."/>
            <person name="Salamov A.A."/>
            <person name="Hoffmeister D."/>
            <person name="Schwenk D."/>
            <person name="Hadar Y."/>
            <person name="Yarden O."/>
            <person name="de Vries R.P."/>
            <person name="Wiebenga A."/>
            <person name="Stenlid J."/>
            <person name="Eastwood D."/>
            <person name="Grigoriev I.V."/>
            <person name="Berka R.M."/>
            <person name="Blanchette R.A."/>
            <person name="Kersten P."/>
            <person name="Martinez A.T."/>
            <person name="Vicuna R."/>
            <person name="Cullen D."/>
        </authorList>
    </citation>
    <scope>NUCLEOTIDE SEQUENCE [LARGE SCALE GENOMIC DNA]</scope>
    <source>
        <strain evidence="2 3">B</strain>
    </source>
</reference>
<organism evidence="2 3">
    <name type="scientific">Ceriporiopsis subvermispora (strain B)</name>
    <name type="common">White-rot fungus</name>
    <name type="synonym">Gelatoporia subvermispora</name>
    <dbReference type="NCBI Taxonomy" id="914234"/>
    <lineage>
        <taxon>Eukaryota</taxon>
        <taxon>Fungi</taxon>
        <taxon>Dikarya</taxon>
        <taxon>Basidiomycota</taxon>
        <taxon>Agaricomycotina</taxon>
        <taxon>Agaricomycetes</taxon>
        <taxon>Polyporales</taxon>
        <taxon>Gelatoporiaceae</taxon>
        <taxon>Gelatoporia</taxon>
    </lineage>
</organism>
<evidence type="ECO:0000313" key="2">
    <source>
        <dbReference type="EMBL" id="EMD34441.1"/>
    </source>
</evidence>
<name>M2R706_CERS8</name>
<sequence length="829" mass="94151">MQDDSQGTPSGATSWLVPENKPLPHENEMDSAPDVNALAPAQDPPDVPIHTYPRPQYAQVFPPEKRAGHVQGQAPTQFEIWQDEQRVSRQGDHGPFESQEEWELAQWIVKNIGHTQSEQFLKLPIIQSRVKLSFHNKSNLFKAVDSLPNSGVKWTCKEVTVTGDLTGKGDVPQTESIEIWFRDPLKCIQELMNNPMFKDNMLYAPQKQYADKEGKTQVIDKMASADWWWEIQVHLLGYLDLTFPRCVNLLTVLDSQGRLPAGTTVALVILLSDKTKLSQLHGDKSAHPVYLTLGNIAKDVRRKVSAHATVLVGYLPVAKLDCFSDKARSGPSLPPDPATRAQFTKFGLRRVYPSFWHDLPHYNVALWFTPDLLHQLHKGVFKDHLVKWCIALIGKKEMDARFCAMPDLAGMRHFGNGILGVSQWTGHEHKEMERIFLGIMMGYEDEQVIRTTHAVLDFIYLFSLQSHTDQTLQSLAAALNDFHTYKDVSADGFNTESPERLHIDYAKDAYRASNRHNYVIQMVTWLHRQETIDRLQQAALHATASLSISEGSSSASESDTEHLGQRHDHQVMSPEKPIVKVKGRKSTGQDHLQNSIHVSPALPPKLRSQGQPEKFNFALVQTAEGNEVTRATPLEGLRVAHVRMLFKLPEHLCRRAMPAGKLLAYIEWFTPFQCRDTISDMLVVTRSTCMHQRYSEVIEADRIVRNCHLWPKMGCSVIDTGWTQENIIELFTTFYLNPFVDMHILWFESGIGAMAQSRAAVETVDVQDYSRAWVIVRKGWITLAWQTLYEGGRRLIVVVILHADVDATDLVERWDLFEPVEETSEGKEL</sequence>
<feature type="compositionally biased region" description="Basic and acidic residues" evidence="1">
    <location>
        <begin position="559"/>
        <end position="570"/>
    </location>
</feature>
<feature type="compositionally biased region" description="Polar residues" evidence="1">
    <location>
        <begin position="1"/>
        <end position="13"/>
    </location>
</feature>
<accession>M2R706</accession>
<keyword evidence="3" id="KW-1185">Reference proteome</keyword>
<dbReference type="InterPro" id="IPR041078">
    <property type="entry name" value="Plavaka"/>
</dbReference>
<dbReference type="AlphaFoldDB" id="M2R706"/>
<dbReference type="Proteomes" id="UP000016930">
    <property type="component" value="Unassembled WGS sequence"/>
</dbReference>
<dbReference type="HOGENOM" id="CLU_006344_4_2_1"/>
<dbReference type="STRING" id="914234.M2R706"/>
<dbReference type="EMBL" id="KB445803">
    <property type="protein sequence ID" value="EMD34441.1"/>
    <property type="molecule type" value="Genomic_DNA"/>
</dbReference>
<evidence type="ECO:0000313" key="3">
    <source>
        <dbReference type="Proteomes" id="UP000016930"/>
    </source>
</evidence>
<gene>
    <name evidence="2" type="ORF">CERSUDRAFT_75980</name>
</gene>
<dbReference type="Pfam" id="PF18759">
    <property type="entry name" value="Plavaka"/>
    <property type="match status" value="3"/>
</dbReference>
<proteinExistence type="predicted"/>
<feature type="region of interest" description="Disordered" evidence="1">
    <location>
        <begin position="549"/>
        <end position="570"/>
    </location>
</feature>
<protein>
    <submittedName>
        <fullName evidence="2">Uncharacterized protein</fullName>
    </submittedName>
</protein>